<dbReference type="EMBL" id="JBHTJV010000002">
    <property type="protein sequence ID" value="MFD0914894.1"/>
    <property type="molecule type" value="Genomic_DNA"/>
</dbReference>
<keyword evidence="4" id="KW-1185">Reference proteome</keyword>
<protein>
    <submittedName>
        <fullName evidence="3">NAD(P)/FAD-dependent oxidoreductase</fullName>
        <ecNumber evidence="3">1.-.-.-</ecNumber>
    </submittedName>
</protein>
<dbReference type="Proteomes" id="UP001597101">
    <property type="component" value="Unassembled WGS sequence"/>
</dbReference>
<accession>A0ABW3FDN9</accession>
<proteinExistence type="predicted"/>
<gene>
    <name evidence="3" type="ORF">ACFQ14_00575</name>
</gene>
<dbReference type="EC" id="1.-.-.-" evidence="3"/>
<evidence type="ECO:0000259" key="2">
    <source>
        <dbReference type="Pfam" id="PF01266"/>
    </source>
</evidence>
<dbReference type="InterPro" id="IPR006076">
    <property type="entry name" value="FAD-dep_OxRdtase"/>
</dbReference>
<dbReference type="Pfam" id="PF01266">
    <property type="entry name" value="DAO"/>
    <property type="match status" value="1"/>
</dbReference>
<dbReference type="RefSeq" id="WP_377210752.1">
    <property type="nucleotide sequence ID" value="NZ_JBHTJV010000002.1"/>
</dbReference>
<dbReference type="Gene3D" id="3.30.9.10">
    <property type="entry name" value="D-Amino Acid Oxidase, subunit A, domain 2"/>
    <property type="match status" value="1"/>
</dbReference>
<keyword evidence="1 3" id="KW-0560">Oxidoreductase</keyword>
<dbReference type="GO" id="GO:0016491">
    <property type="term" value="F:oxidoreductase activity"/>
    <property type="evidence" value="ECO:0007669"/>
    <property type="project" value="UniProtKB-KW"/>
</dbReference>
<name>A0ABW3FDN9_9HYPH</name>
<evidence type="ECO:0000256" key="1">
    <source>
        <dbReference type="ARBA" id="ARBA00023002"/>
    </source>
</evidence>
<reference evidence="4" key="1">
    <citation type="journal article" date="2019" name="Int. J. Syst. Evol. Microbiol.">
        <title>The Global Catalogue of Microorganisms (GCM) 10K type strain sequencing project: providing services to taxonomists for standard genome sequencing and annotation.</title>
        <authorList>
            <consortium name="The Broad Institute Genomics Platform"/>
            <consortium name="The Broad Institute Genome Sequencing Center for Infectious Disease"/>
            <person name="Wu L."/>
            <person name="Ma J."/>
        </authorList>
    </citation>
    <scope>NUCLEOTIDE SEQUENCE [LARGE SCALE GENOMIC DNA]</scope>
    <source>
        <strain evidence="4">CCUG 60023</strain>
    </source>
</reference>
<dbReference type="Gene3D" id="3.50.50.60">
    <property type="entry name" value="FAD/NAD(P)-binding domain"/>
    <property type="match status" value="1"/>
</dbReference>
<comment type="caution">
    <text evidence="3">The sequence shown here is derived from an EMBL/GenBank/DDBJ whole genome shotgun (WGS) entry which is preliminary data.</text>
</comment>
<organism evidence="3 4">
    <name type="scientific">Pseudahrensia aquimaris</name>
    <dbReference type="NCBI Taxonomy" id="744461"/>
    <lineage>
        <taxon>Bacteria</taxon>
        <taxon>Pseudomonadati</taxon>
        <taxon>Pseudomonadota</taxon>
        <taxon>Alphaproteobacteria</taxon>
        <taxon>Hyphomicrobiales</taxon>
        <taxon>Ahrensiaceae</taxon>
        <taxon>Pseudahrensia</taxon>
    </lineage>
</organism>
<feature type="domain" description="FAD dependent oxidoreductase" evidence="2">
    <location>
        <begin position="35"/>
        <end position="398"/>
    </location>
</feature>
<dbReference type="PANTHER" id="PTHR13847">
    <property type="entry name" value="SARCOSINE DEHYDROGENASE-RELATED"/>
    <property type="match status" value="1"/>
</dbReference>
<evidence type="ECO:0000313" key="4">
    <source>
        <dbReference type="Proteomes" id="UP001597101"/>
    </source>
</evidence>
<sequence>MKVTRQPFDPGPAAWLEILPAASAPTPLEGKQTADVVVIGAGFAGLTAARRLNQLEPKAKIIVLEARRVAEGPAGRNSGFMIDLPHNLASKDYAGVSDTDAAQTAMNREAIAYAAQAAEELAMSDEAFTISGKINAAATEKGDKHNRDYAIHLSKLTEAHEMLDAAQMRAISGSSYYRSGLFTPGTAMLQPALYVRHLARGLVESGVMLCENSPVIEMRKSNQNWQIITPKGSLIAPRVVLATNGHAESFGHFQRRLMHIYLYASMTEALSPESIAKLGGSERWGFTPADPLGTTVRKISGTGGTRIVVRNRFTWSPKRTVSPDKLNAIAPAHDRSFTERFPNLKDVKMEYRWGGLLCLSWNTVPAFGEIDDGLFSACCQNGLGTAMGTLSGKLIAEMMMGKSSNSLRAMLAYPKPKRLPPEPFASLGAEATLRWGEFRAGREM</sequence>
<dbReference type="InterPro" id="IPR036188">
    <property type="entry name" value="FAD/NAD-bd_sf"/>
</dbReference>
<dbReference type="PANTHER" id="PTHR13847:SF281">
    <property type="entry name" value="FAD DEPENDENT OXIDOREDUCTASE DOMAIN-CONTAINING PROTEIN"/>
    <property type="match status" value="1"/>
</dbReference>
<evidence type="ECO:0000313" key="3">
    <source>
        <dbReference type="EMBL" id="MFD0914894.1"/>
    </source>
</evidence>
<dbReference type="SUPFAM" id="SSF51905">
    <property type="entry name" value="FAD/NAD(P)-binding domain"/>
    <property type="match status" value="1"/>
</dbReference>